<accession>A0A2G8JRB8</accession>
<reference evidence="1 2" key="1">
    <citation type="journal article" date="2017" name="PLoS Biol.">
        <title>The sea cucumber genome provides insights into morphological evolution and visceral regeneration.</title>
        <authorList>
            <person name="Zhang X."/>
            <person name="Sun L."/>
            <person name="Yuan J."/>
            <person name="Sun Y."/>
            <person name="Gao Y."/>
            <person name="Zhang L."/>
            <person name="Li S."/>
            <person name="Dai H."/>
            <person name="Hamel J.F."/>
            <person name="Liu C."/>
            <person name="Yu Y."/>
            <person name="Liu S."/>
            <person name="Lin W."/>
            <person name="Guo K."/>
            <person name="Jin S."/>
            <person name="Xu P."/>
            <person name="Storey K.B."/>
            <person name="Huan P."/>
            <person name="Zhang T."/>
            <person name="Zhou Y."/>
            <person name="Zhang J."/>
            <person name="Lin C."/>
            <person name="Li X."/>
            <person name="Xing L."/>
            <person name="Huo D."/>
            <person name="Sun M."/>
            <person name="Wang L."/>
            <person name="Mercier A."/>
            <person name="Li F."/>
            <person name="Yang H."/>
            <person name="Xiang J."/>
        </authorList>
    </citation>
    <scope>NUCLEOTIDE SEQUENCE [LARGE SCALE GENOMIC DNA]</scope>
    <source>
        <strain evidence="1">Shaxun</strain>
        <tissue evidence="1">Muscle</tissue>
    </source>
</reference>
<proteinExistence type="predicted"/>
<evidence type="ECO:0000313" key="1">
    <source>
        <dbReference type="EMBL" id="PIK38269.1"/>
    </source>
</evidence>
<gene>
    <name evidence="1" type="ORF">BSL78_24889</name>
</gene>
<evidence type="ECO:0000313" key="2">
    <source>
        <dbReference type="Proteomes" id="UP000230750"/>
    </source>
</evidence>
<dbReference type="AlphaFoldDB" id="A0A2G8JRB8"/>
<dbReference type="Proteomes" id="UP000230750">
    <property type="component" value="Unassembled WGS sequence"/>
</dbReference>
<dbReference type="OrthoDB" id="10569841at2759"/>
<name>A0A2G8JRB8_STIJA</name>
<organism evidence="1 2">
    <name type="scientific">Stichopus japonicus</name>
    <name type="common">Sea cucumber</name>
    <dbReference type="NCBI Taxonomy" id="307972"/>
    <lineage>
        <taxon>Eukaryota</taxon>
        <taxon>Metazoa</taxon>
        <taxon>Echinodermata</taxon>
        <taxon>Eleutherozoa</taxon>
        <taxon>Echinozoa</taxon>
        <taxon>Holothuroidea</taxon>
        <taxon>Aspidochirotacea</taxon>
        <taxon>Aspidochirotida</taxon>
        <taxon>Stichopodidae</taxon>
        <taxon>Apostichopus</taxon>
    </lineage>
</organism>
<keyword evidence="2" id="KW-1185">Reference proteome</keyword>
<dbReference type="EMBL" id="MRZV01001380">
    <property type="protein sequence ID" value="PIK38269.1"/>
    <property type="molecule type" value="Genomic_DNA"/>
</dbReference>
<protein>
    <submittedName>
        <fullName evidence="1">Uncharacterized protein</fullName>
    </submittedName>
</protein>
<comment type="caution">
    <text evidence="1">The sequence shown here is derived from an EMBL/GenBank/DDBJ whole genome shotgun (WGS) entry which is preliminary data.</text>
</comment>
<sequence length="167" mass="19524">MSLPKVGSTLRIYQGIQQQSKGTSHECDCNFIENIPSYSYGDGEVDTSLFCDDELHLSQLGSDKLKSKCTSIGPVCPYRQMRAKTHNGTCHTYTRLSVSYNNQSRQHMIFSHHQTQPYNPHHSNEKNRLSIKDYPHQLNKRTNHEFFRRPYNRYERGCYNCGENYHN</sequence>